<protein>
    <submittedName>
        <fullName evidence="5">PLP-dependent transferase</fullName>
    </submittedName>
</protein>
<dbReference type="PIRSF" id="PIRSF001434">
    <property type="entry name" value="CGS"/>
    <property type="match status" value="1"/>
</dbReference>
<proteinExistence type="inferred from homology"/>
<comment type="cofactor">
    <cofactor evidence="1 4">
        <name>pyridoxal 5'-phosphate</name>
        <dbReference type="ChEBI" id="CHEBI:597326"/>
    </cofactor>
</comment>
<evidence type="ECO:0000256" key="4">
    <source>
        <dbReference type="RuleBase" id="RU362118"/>
    </source>
</evidence>
<dbReference type="InterPro" id="IPR054542">
    <property type="entry name" value="Cys_met_metab_PP"/>
</dbReference>
<dbReference type="GO" id="GO:0016740">
    <property type="term" value="F:transferase activity"/>
    <property type="evidence" value="ECO:0007669"/>
    <property type="project" value="UniProtKB-KW"/>
</dbReference>
<dbReference type="Gene3D" id="3.90.1150.10">
    <property type="entry name" value="Aspartate Aminotransferase, domain 1"/>
    <property type="match status" value="1"/>
</dbReference>
<organism evidence="5 6">
    <name type="scientific">Falsigemmobacter intermedius</name>
    <dbReference type="NCBI Taxonomy" id="1553448"/>
    <lineage>
        <taxon>Bacteria</taxon>
        <taxon>Pseudomonadati</taxon>
        <taxon>Pseudomonadota</taxon>
        <taxon>Alphaproteobacteria</taxon>
        <taxon>Rhodobacterales</taxon>
        <taxon>Paracoccaceae</taxon>
        <taxon>Falsigemmobacter</taxon>
    </lineage>
</organism>
<evidence type="ECO:0000256" key="3">
    <source>
        <dbReference type="PIRSR" id="PIRSR001434-2"/>
    </source>
</evidence>
<dbReference type="EMBL" id="SBLC01000019">
    <property type="protein sequence ID" value="RWY39943.1"/>
    <property type="molecule type" value="Genomic_DNA"/>
</dbReference>
<dbReference type="Gene3D" id="3.40.640.10">
    <property type="entry name" value="Type I PLP-dependent aspartate aminotransferase-like (Major domain)"/>
    <property type="match status" value="1"/>
</dbReference>
<feature type="modified residue" description="N6-(pyridoxal phosphate)lysine" evidence="3">
    <location>
        <position position="211"/>
    </location>
</feature>
<dbReference type="InterPro" id="IPR015422">
    <property type="entry name" value="PyrdxlP-dep_Trfase_small"/>
</dbReference>
<accession>A0A444M9V9</accession>
<dbReference type="InterPro" id="IPR015421">
    <property type="entry name" value="PyrdxlP-dep_Trfase_major"/>
</dbReference>
<dbReference type="GO" id="GO:0016846">
    <property type="term" value="F:carbon-sulfur lyase activity"/>
    <property type="evidence" value="ECO:0007669"/>
    <property type="project" value="TreeGrafter"/>
</dbReference>
<evidence type="ECO:0000256" key="2">
    <source>
        <dbReference type="ARBA" id="ARBA00022898"/>
    </source>
</evidence>
<dbReference type="InterPro" id="IPR015424">
    <property type="entry name" value="PyrdxlP-dep_Trfase"/>
</dbReference>
<dbReference type="GO" id="GO:0030170">
    <property type="term" value="F:pyridoxal phosphate binding"/>
    <property type="evidence" value="ECO:0007669"/>
    <property type="project" value="InterPro"/>
</dbReference>
<keyword evidence="5" id="KW-0808">Transferase</keyword>
<dbReference type="InterPro" id="IPR000277">
    <property type="entry name" value="Cys/Met-Metab_PyrdxlP-dep_enz"/>
</dbReference>
<evidence type="ECO:0000313" key="6">
    <source>
        <dbReference type="Proteomes" id="UP000287168"/>
    </source>
</evidence>
<evidence type="ECO:0000313" key="5">
    <source>
        <dbReference type="EMBL" id="RWY39943.1"/>
    </source>
</evidence>
<name>A0A444M9V9_9RHOB</name>
<dbReference type="FunFam" id="3.40.640.10:FF:000046">
    <property type="entry name" value="Cystathionine gamma-lyase"/>
    <property type="match status" value="1"/>
</dbReference>
<keyword evidence="2 3" id="KW-0663">Pyridoxal phosphate</keyword>
<dbReference type="PANTHER" id="PTHR11808">
    <property type="entry name" value="TRANS-SULFURATION ENZYME FAMILY MEMBER"/>
    <property type="match status" value="1"/>
</dbReference>
<comment type="similarity">
    <text evidence="4">Belongs to the trans-sulfuration enzymes family.</text>
</comment>
<evidence type="ECO:0000256" key="1">
    <source>
        <dbReference type="ARBA" id="ARBA00001933"/>
    </source>
</evidence>
<dbReference type="Proteomes" id="UP000287168">
    <property type="component" value="Unassembled WGS sequence"/>
</dbReference>
<comment type="caution">
    <text evidence="5">The sequence shown here is derived from an EMBL/GenBank/DDBJ whole genome shotgun (WGS) entry which is preliminary data.</text>
</comment>
<sequence>MTTPTDPFSTLALHGAEEARSAAAPVSPSPVTATSFFADPSAIGFSANDMASKAPPFYTRWGNPTVSLLEERLTLLEGGEGAVCYASGMGAVAGLFAARLKAGDHLVLSDVCYAGVAELVNDWLPRQGIEVSFTDTSDPAAVAAVLRPGQTRLIHIETPANPILKLTDIAAMATLAHDIGAELSVDSTIATPIATQPLKLGADFVVHSLTKYICGHGDALGGAVIVKEPAHLAALRAGVLVHMGAPLAPLSAWLILRGLETLPLRMEKHEANARILAEFLQNHSAVRSVLWPGLAGAPQADLAQRQMQNFSGLLSFSLHKDSAATAQRMFEEFRTISYAVSLGKTKSLMFHIGTEDILRSSFRLSAASEAAYRDAAGEGVFRFSVGLENPADLIADLEHVLGHG</sequence>
<reference evidence="5 6" key="1">
    <citation type="journal article" date="2015" name="Int. J. Syst. Evol. Microbiol.">
        <title>Gemmobacter intermedius sp. nov., isolated from a white stork (Ciconia ciconia).</title>
        <authorList>
            <person name="Kampfer P."/>
            <person name="Jerzak L."/>
            <person name="Wilharm G."/>
            <person name="Golke J."/>
            <person name="Busse H.J."/>
            <person name="Glaeser S.P."/>
        </authorList>
    </citation>
    <scope>NUCLEOTIDE SEQUENCE [LARGE SCALE GENOMIC DNA]</scope>
    <source>
        <strain evidence="5 6">119/4</strain>
    </source>
</reference>
<dbReference type="GO" id="GO:0005737">
    <property type="term" value="C:cytoplasm"/>
    <property type="evidence" value="ECO:0007669"/>
    <property type="project" value="TreeGrafter"/>
</dbReference>
<dbReference type="PROSITE" id="PS00868">
    <property type="entry name" value="CYS_MET_METAB_PP"/>
    <property type="match status" value="1"/>
</dbReference>
<dbReference type="Pfam" id="PF01053">
    <property type="entry name" value="Cys_Met_Meta_PP"/>
    <property type="match status" value="1"/>
</dbReference>
<dbReference type="GO" id="GO:0019346">
    <property type="term" value="P:transsulfuration"/>
    <property type="evidence" value="ECO:0007669"/>
    <property type="project" value="InterPro"/>
</dbReference>
<dbReference type="AlphaFoldDB" id="A0A444M9V9"/>
<dbReference type="SUPFAM" id="SSF53383">
    <property type="entry name" value="PLP-dependent transferases"/>
    <property type="match status" value="1"/>
</dbReference>
<keyword evidence="6" id="KW-1185">Reference proteome</keyword>
<dbReference type="OrthoDB" id="9805807at2"/>
<gene>
    <name evidence="5" type="ORF">EP867_13270</name>
</gene>
<dbReference type="RefSeq" id="WP_128489970.1">
    <property type="nucleotide sequence ID" value="NZ_JBHLXB010000025.1"/>
</dbReference>